<evidence type="ECO:0000313" key="1">
    <source>
        <dbReference type="EMBL" id="CAG8639952.1"/>
    </source>
</evidence>
<reference evidence="1" key="1">
    <citation type="submission" date="2021-06" db="EMBL/GenBank/DDBJ databases">
        <authorList>
            <person name="Kallberg Y."/>
            <person name="Tangrot J."/>
            <person name="Rosling A."/>
        </authorList>
    </citation>
    <scope>NUCLEOTIDE SEQUENCE</scope>
    <source>
        <strain evidence="1">AU212A</strain>
    </source>
</reference>
<comment type="caution">
    <text evidence="1">The sequence shown here is derived from an EMBL/GenBank/DDBJ whole genome shotgun (WGS) entry which is preliminary data.</text>
</comment>
<accession>A0ACA9N8K4</accession>
<dbReference type="Proteomes" id="UP000789860">
    <property type="component" value="Unassembled WGS sequence"/>
</dbReference>
<dbReference type="EMBL" id="CAJVPM010021381">
    <property type="protein sequence ID" value="CAG8639952.1"/>
    <property type="molecule type" value="Genomic_DNA"/>
</dbReference>
<protein>
    <submittedName>
        <fullName evidence="1">3932_t:CDS:1</fullName>
    </submittedName>
</protein>
<feature type="non-terminal residue" evidence="1">
    <location>
        <position position="1"/>
    </location>
</feature>
<sequence>SLKSNDSNYTKKKKKEKFKVVDNLDTENLKADIEQERIQRNYKELKENNIKQQDIITNKDLQEENELV</sequence>
<keyword evidence="2" id="KW-1185">Reference proteome</keyword>
<evidence type="ECO:0000313" key="2">
    <source>
        <dbReference type="Proteomes" id="UP000789860"/>
    </source>
</evidence>
<organism evidence="1 2">
    <name type="scientific">Scutellospora calospora</name>
    <dbReference type="NCBI Taxonomy" id="85575"/>
    <lineage>
        <taxon>Eukaryota</taxon>
        <taxon>Fungi</taxon>
        <taxon>Fungi incertae sedis</taxon>
        <taxon>Mucoromycota</taxon>
        <taxon>Glomeromycotina</taxon>
        <taxon>Glomeromycetes</taxon>
        <taxon>Diversisporales</taxon>
        <taxon>Gigasporaceae</taxon>
        <taxon>Scutellospora</taxon>
    </lineage>
</organism>
<name>A0ACA9N8K4_9GLOM</name>
<gene>
    <name evidence="1" type="ORF">SCALOS_LOCUS8289</name>
</gene>
<proteinExistence type="predicted"/>